<dbReference type="GO" id="GO:1990246">
    <property type="term" value="C:uniplex complex"/>
    <property type="evidence" value="ECO:0007669"/>
    <property type="project" value="TreeGrafter"/>
</dbReference>
<dbReference type="GO" id="GO:0005758">
    <property type="term" value="C:mitochondrial intermembrane space"/>
    <property type="evidence" value="ECO:0007669"/>
    <property type="project" value="UniProtKB-SubCell"/>
</dbReference>
<feature type="domain" description="EF-hand" evidence="14">
    <location>
        <begin position="6"/>
        <end position="41"/>
    </location>
</feature>
<keyword evidence="10" id="KW-0406">Ion transport</keyword>
<dbReference type="OrthoDB" id="10056860at2759"/>
<keyword evidence="7" id="KW-0999">Mitochondrion inner membrane</keyword>
<evidence type="ECO:0000256" key="13">
    <source>
        <dbReference type="ARBA" id="ARBA00038333"/>
    </source>
</evidence>
<dbReference type="GO" id="GO:0036444">
    <property type="term" value="P:calcium import into the mitochondrion"/>
    <property type="evidence" value="ECO:0007669"/>
    <property type="project" value="TreeGrafter"/>
</dbReference>
<evidence type="ECO:0000256" key="9">
    <source>
        <dbReference type="ARBA" id="ARBA00022946"/>
    </source>
</evidence>
<dbReference type="InterPro" id="IPR011992">
    <property type="entry name" value="EF-hand-dom_pair"/>
</dbReference>
<evidence type="ECO:0000256" key="11">
    <source>
        <dbReference type="ARBA" id="ARBA00023128"/>
    </source>
</evidence>
<keyword evidence="5" id="KW-0479">Metal-binding</keyword>
<keyword evidence="3" id="KW-0813">Transport</keyword>
<evidence type="ECO:0000256" key="4">
    <source>
        <dbReference type="ARBA" id="ARBA00022568"/>
    </source>
</evidence>
<evidence type="ECO:0000313" key="16">
    <source>
        <dbReference type="Proteomes" id="UP000479000"/>
    </source>
</evidence>
<dbReference type="AlphaFoldDB" id="A0A6H5H5M2"/>
<evidence type="ECO:0000259" key="14">
    <source>
        <dbReference type="PROSITE" id="PS50222"/>
    </source>
</evidence>
<keyword evidence="16" id="KW-1185">Reference proteome</keyword>
<evidence type="ECO:0000313" key="15">
    <source>
        <dbReference type="EMBL" id="CAB0012827.1"/>
    </source>
</evidence>
<proteinExistence type="inferred from homology"/>
<evidence type="ECO:0000256" key="1">
    <source>
        <dbReference type="ARBA" id="ARBA00004273"/>
    </source>
</evidence>
<dbReference type="PANTHER" id="PTHR12294">
    <property type="entry name" value="EF HAND DOMAIN FAMILY A1,A2-RELATED"/>
    <property type="match status" value="1"/>
</dbReference>
<dbReference type="Gene3D" id="1.10.238.10">
    <property type="entry name" value="EF-hand"/>
    <property type="match status" value="1"/>
</dbReference>
<evidence type="ECO:0000256" key="6">
    <source>
        <dbReference type="ARBA" id="ARBA00022737"/>
    </source>
</evidence>
<evidence type="ECO:0000256" key="2">
    <source>
        <dbReference type="ARBA" id="ARBA00004569"/>
    </source>
</evidence>
<sequence>MDWFAASRRHFEIAFRMFDLNGDGDVDCEEFEKVATLIRLQTSIGSRHRDHANTGNTFKGVNSALTTYFFGPNLDEKLTIEKFLEFQNQLQTEILSLEFMRKNPDENGNITEADFTELLLAYAGYAPKKKSKMLKHVKKVGRTTQQSGIHCCDEKSTPPRLGETERYRIRQANTVEIMHTIPPLTELDRSRPDAHDFHHVHSCIMIPWSAGSANCWPLVFSRHIGDFFFLRTMERSARPTRNVPQLAGLRYSSRHGLSLVWRKRKIRRSFCRQKCKVDRGCGQLLSQVIGQGQRRMCLFVGGRPLSIRINTSDSCLSGRGPEEGCLSE</sequence>
<organism evidence="15 16">
    <name type="scientific">Nesidiocoris tenuis</name>
    <dbReference type="NCBI Taxonomy" id="355587"/>
    <lineage>
        <taxon>Eukaryota</taxon>
        <taxon>Metazoa</taxon>
        <taxon>Ecdysozoa</taxon>
        <taxon>Arthropoda</taxon>
        <taxon>Hexapoda</taxon>
        <taxon>Insecta</taxon>
        <taxon>Pterygota</taxon>
        <taxon>Neoptera</taxon>
        <taxon>Paraneoptera</taxon>
        <taxon>Hemiptera</taxon>
        <taxon>Heteroptera</taxon>
        <taxon>Panheteroptera</taxon>
        <taxon>Cimicomorpha</taxon>
        <taxon>Miridae</taxon>
        <taxon>Dicyphina</taxon>
        <taxon>Nesidiocoris</taxon>
    </lineage>
</organism>
<dbReference type="InterPro" id="IPR002048">
    <property type="entry name" value="EF_hand_dom"/>
</dbReference>
<keyword evidence="9" id="KW-0809">Transit peptide</keyword>
<evidence type="ECO:0000256" key="10">
    <source>
        <dbReference type="ARBA" id="ARBA00023065"/>
    </source>
</evidence>
<dbReference type="CDD" id="cd15900">
    <property type="entry name" value="EFh_MICU"/>
    <property type="match status" value="1"/>
</dbReference>
<reference evidence="15 16" key="1">
    <citation type="submission" date="2020-02" db="EMBL/GenBank/DDBJ databases">
        <authorList>
            <person name="Ferguson B K."/>
        </authorList>
    </citation>
    <scope>NUCLEOTIDE SEQUENCE [LARGE SCALE GENOMIC DNA]</scope>
</reference>
<dbReference type="Proteomes" id="UP000479000">
    <property type="component" value="Unassembled WGS sequence"/>
</dbReference>
<name>A0A6H5H5M2_9HEMI</name>
<accession>A0A6H5H5M2</accession>
<protein>
    <recommendedName>
        <fullName evidence="14">EF-hand domain-containing protein</fullName>
    </recommendedName>
</protein>
<keyword evidence="6" id="KW-0677">Repeat</keyword>
<gene>
    <name evidence="15" type="ORF">NTEN_LOCUS17521</name>
</gene>
<evidence type="ECO:0000256" key="3">
    <source>
        <dbReference type="ARBA" id="ARBA00022448"/>
    </source>
</evidence>
<dbReference type="PANTHER" id="PTHR12294:SF1">
    <property type="entry name" value="CALCIUM UPTAKE PROTEIN 1, MITOCHONDRIAL"/>
    <property type="match status" value="1"/>
</dbReference>
<comment type="subcellular location">
    <subcellularLocation>
        <location evidence="1">Mitochondrion inner membrane</location>
    </subcellularLocation>
    <subcellularLocation>
        <location evidence="2">Mitochondrion intermembrane space</location>
    </subcellularLocation>
</comment>
<dbReference type="GO" id="GO:0051560">
    <property type="term" value="P:mitochondrial calcium ion homeostasis"/>
    <property type="evidence" value="ECO:0007669"/>
    <property type="project" value="TreeGrafter"/>
</dbReference>
<dbReference type="InterPro" id="IPR018247">
    <property type="entry name" value="EF_Hand_1_Ca_BS"/>
</dbReference>
<keyword evidence="11" id="KW-0496">Mitochondrion</keyword>
<keyword evidence="4" id="KW-0109">Calcium transport</keyword>
<dbReference type="GO" id="GO:0005509">
    <property type="term" value="F:calcium ion binding"/>
    <property type="evidence" value="ECO:0007669"/>
    <property type="project" value="InterPro"/>
</dbReference>
<keyword evidence="12" id="KW-0472">Membrane</keyword>
<dbReference type="EMBL" id="CADCXU010025650">
    <property type="protein sequence ID" value="CAB0012827.1"/>
    <property type="molecule type" value="Genomic_DNA"/>
</dbReference>
<dbReference type="SUPFAM" id="SSF47473">
    <property type="entry name" value="EF-hand"/>
    <property type="match status" value="1"/>
</dbReference>
<comment type="similarity">
    <text evidence="13">Belongs to the MICU1 family. MICU1 subfamily.</text>
</comment>
<dbReference type="PROSITE" id="PS50222">
    <property type="entry name" value="EF_HAND_2"/>
    <property type="match status" value="1"/>
</dbReference>
<evidence type="ECO:0000256" key="7">
    <source>
        <dbReference type="ARBA" id="ARBA00022792"/>
    </source>
</evidence>
<keyword evidence="8" id="KW-0106">Calcium</keyword>
<evidence type="ECO:0000256" key="8">
    <source>
        <dbReference type="ARBA" id="ARBA00022837"/>
    </source>
</evidence>
<dbReference type="PROSITE" id="PS00018">
    <property type="entry name" value="EF_HAND_1"/>
    <property type="match status" value="1"/>
</dbReference>
<evidence type="ECO:0000256" key="12">
    <source>
        <dbReference type="ARBA" id="ARBA00023136"/>
    </source>
</evidence>
<dbReference type="InterPro" id="IPR039800">
    <property type="entry name" value="MICU1/2/3"/>
</dbReference>
<evidence type="ECO:0000256" key="5">
    <source>
        <dbReference type="ARBA" id="ARBA00022723"/>
    </source>
</evidence>